<feature type="non-terminal residue" evidence="2">
    <location>
        <position position="144"/>
    </location>
</feature>
<name>X8JQE9_9AGAM</name>
<evidence type="ECO:0000259" key="1">
    <source>
        <dbReference type="Pfam" id="PF18885"/>
    </source>
</evidence>
<dbReference type="Pfam" id="PF18885">
    <property type="entry name" value="DUF5648"/>
    <property type="match status" value="1"/>
</dbReference>
<dbReference type="InterPro" id="IPR043708">
    <property type="entry name" value="DUF5648"/>
</dbReference>
<sequence>MPDHYYSLNSDTPTSYGNEGVACLVFARDQPEVYTVGVYRFLNSKTGNHYYTTDKGMEVHVKNLGYAIENNGEPVFYVFDRPLGNDTVPFYQWFLGTDHFYTTNSTGELAPWAGGQYQGILGHVFRANAPLVGSRKQLYRFYKG</sequence>
<dbReference type="Proteomes" id="UP000030108">
    <property type="component" value="Unassembled WGS sequence"/>
</dbReference>
<dbReference type="AlphaFoldDB" id="X8JQE9"/>
<organism evidence="2 3">
    <name type="scientific">Rhizoctonia solani AG-3 Rhs1AP</name>
    <dbReference type="NCBI Taxonomy" id="1086054"/>
    <lineage>
        <taxon>Eukaryota</taxon>
        <taxon>Fungi</taxon>
        <taxon>Dikarya</taxon>
        <taxon>Basidiomycota</taxon>
        <taxon>Agaricomycotina</taxon>
        <taxon>Agaricomycetes</taxon>
        <taxon>Cantharellales</taxon>
        <taxon>Ceratobasidiaceae</taxon>
        <taxon>Rhizoctonia</taxon>
    </lineage>
</organism>
<gene>
    <name evidence="2" type="ORF">RSOL_504400</name>
</gene>
<dbReference type="OrthoDB" id="9971254at2759"/>
<protein>
    <recommendedName>
        <fullName evidence="1">DUF5648 domain-containing protein</fullName>
    </recommendedName>
</protein>
<dbReference type="EMBL" id="JATN01000310">
    <property type="protein sequence ID" value="EUC65992.1"/>
    <property type="molecule type" value="Genomic_DNA"/>
</dbReference>
<feature type="domain" description="DUF5648" evidence="1">
    <location>
        <begin position="13"/>
        <end position="108"/>
    </location>
</feature>
<comment type="caution">
    <text evidence="2">The sequence shown here is derived from an EMBL/GenBank/DDBJ whole genome shotgun (WGS) entry which is preliminary data.</text>
</comment>
<accession>X8JQE9</accession>
<evidence type="ECO:0000313" key="3">
    <source>
        <dbReference type="Proteomes" id="UP000030108"/>
    </source>
</evidence>
<reference evidence="3" key="1">
    <citation type="journal article" date="2014" name="Genome Announc.">
        <title>Draft genome sequence of the plant-pathogenic soil fungus Rhizoctonia solani anastomosis group 3 strain Rhs1AP.</title>
        <authorList>
            <person name="Cubeta M.A."/>
            <person name="Thomas E."/>
            <person name="Dean R.A."/>
            <person name="Jabaji S."/>
            <person name="Neate S.M."/>
            <person name="Tavantzis S."/>
            <person name="Toda T."/>
            <person name="Vilgalys R."/>
            <person name="Bharathan N."/>
            <person name="Fedorova-Abrams N."/>
            <person name="Pakala S.B."/>
            <person name="Pakala S.M."/>
            <person name="Zafar N."/>
            <person name="Joardar V."/>
            <person name="Losada L."/>
            <person name="Nierman W.C."/>
        </authorList>
    </citation>
    <scope>NUCLEOTIDE SEQUENCE [LARGE SCALE GENOMIC DNA]</scope>
    <source>
        <strain evidence="3">AG-3</strain>
    </source>
</reference>
<proteinExistence type="predicted"/>
<evidence type="ECO:0000313" key="2">
    <source>
        <dbReference type="EMBL" id="EUC65992.1"/>
    </source>
</evidence>